<evidence type="ECO:0000313" key="2">
    <source>
        <dbReference type="Proteomes" id="UP000176752"/>
    </source>
</evidence>
<comment type="caution">
    <text evidence="1">The sequence shown here is derived from an EMBL/GenBank/DDBJ whole genome shotgun (WGS) entry which is preliminary data.</text>
</comment>
<dbReference type="AlphaFoldDB" id="A0A1G2DWB4"/>
<sequence length="72" mass="8349">MSATTDKIKGASYLLEGQKERLIAEIGEDEEINDEKMEVIDEIFRQLLGVPIDNLTPSERNEIDRIIREFRN</sequence>
<dbReference type="STRING" id="1801660.A2Z78_00315"/>
<organism evidence="1 2">
    <name type="scientific">Candidatus Nealsonbacteria bacterium RBG_13_36_15</name>
    <dbReference type="NCBI Taxonomy" id="1801660"/>
    <lineage>
        <taxon>Bacteria</taxon>
        <taxon>Candidatus Nealsoniibacteriota</taxon>
    </lineage>
</organism>
<reference evidence="1 2" key="1">
    <citation type="journal article" date="2016" name="Nat. Commun.">
        <title>Thousands of microbial genomes shed light on interconnected biogeochemical processes in an aquifer system.</title>
        <authorList>
            <person name="Anantharaman K."/>
            <person name="Brown C.T."/>
            <person name="Hug L.A."/>
            <person name="Sharon I."/>
            <person name="Castelle C.J."/>
            <person name="Probst A.J."/>
            <person name="Thomas B.C."/>
            <person name="Singh A."/>
            <person name="Wilkins M.J."/>
            <person name="Karaoz U."/>
            <person name="Brodie E.L."/>
            <person name="Williams K.H."/>
            <person name="Hubbard S.S."/>
            <person name="Banfield J.F."/>
        </authorList>
    </citation>
    <scope>NUCLEOTIDE SEQUENCE [LARGE SCALE GENOMIC DNA]</scope>
</reference>
<evidence type="ECO:0000313" key="1">
    <source>
        <dbReference type="EMBL" id="OGZ17672.1"/>
    </source>
</evidence>
<gene>
    <name evidence="1" type="ORF">A2Z78_00315</name>
</gene>
<protein>
    <submittedName>
        <fullName evidence="1">Uncharacterized protein</fullName>
    </submittedName>
</protein>
<dbReference type="Proteomes" id="UP000176752">
    <property type="component" value="Unassembled WGS sequence"/>
</dbReference>
<name>A0A1G2DWB4_9BACT</name>
<accession>A0A1G2DWB4</accession>
<dbReference type="EMBL" id="MHLV01000017">
    <property type="protein sequence ID" value="OGZ17672.1"/>
    <property type="molecule type" value="Genomic_DNA"/>
</dbReference>
<proteinExistence type="predicted"/>